<dbReference type="InterPro" id="IPR012296">
    <property type="entry name" value="Nuclease_put_TT1808"/>
</dbReference>
<feature type="domain" description="Putative restriction endonuclease" evidence="1">
    <location>
        <begin position="15"/>
        <end position="187"/>
    </location>
</feature>
<dbReference type="KEGG" id="aacx:DEACI_0952"/>
<organism evidence="2">
    <name type="scientific">Acididesulfobacillus acetoxydans</name>
    <dbReference type="NCBI Taxonomy" id="1561005"/>
    <lineage>
        <taxon>Bacteria</taxon>
        <taxon>Bacillati</taxon>
        <taxon>Bacillota</taxon>
        <taxon>Clostridia</taxon>
        <taxon>Eubacteriales</taxon>
        <taxon>Peptococcaceae</taxon>
        <taxon>Acididesulfobacillus</taxon>
    </lineage>
</organism>
<dbReference type="Gene3D" id="3.90.1570.10">
    <property type="entry name" value="tt1808, chain A"/>
    <property type="match status" value="1"/>
</dbReference>
<dbReference type="Proteomes" id="UP001071230">
    <property type="component" value="Unassembled WGS sequence"/>
</dbReference>
<evidence type="ECO:0000313" key="2">
    <source>
        <dbReference type="EMBL" id="CAA7600300.1"/>
    </source>
</evidence>
<reference evidence="2" key="2">
    <citation type="submission" date="2020-01" db="EMBL/GenBank/DDBJ databases">
        <authorList>
            <person name="Hornung B."/>
        </authorList>
    </citation>
    <scope>NUCLEOTIDE SEQUENCE</scope>
    <source>
        <strain evidence="2">PacBioINE</strain>
    </source>
</reference>
<dbReference type="AlphaFoldDB" id="A0A8S0X3Q5"/>
<dbReference type="RefSeq" id="WP_240983994.1">
    <property type="nucleotide sequence ID" value="NZ_CDGJ01000015.1"/>
</dbReference>
<dbReference type="InterPro" id="IPR008538">
    <property type="entry name" value="Uma2"/>
</dbReference>
<keyword evidence="2" id="KW-0540">Nuclease</keyword>
<proteinExistence type="predicted"/>
<evidence type="ECO:0000313" key="4">
    <source>
        <dbReference type="Proteomes" id="UP001071230"/>
    </source>
</evidence>
<keyword evidence="2" id="KW-0378">Hydrolase</keyword>
<evidence type="ECO:0000313" key="3">
    <source>
        <dbReference type="EMBL" id="CEJ06076.1"/>
    </source>
</evidence>
<keyword evidence="2" id="KW-0255">Endonuclease</keyword>
<dbReference type="SUPFAM" id="SSF52980">
    <property type="entry name" value="Restriction endonuclease-like"/>
    <property type="match status" value="1"/>
</dbReference>
<reference evidence="3" key="1">
    <citation type="submission" date="2014-11" db="EMBL/GenBank/DDBJ databases">
        <authorList>
            <person name="Hornung B.V."/>
        </authorList>
    </citation>
    <scope>NUCLEOTIDE SEQUENCE</scope>
    <source>
        <strain evidence="3">INE</strain>
    </source>
</reference>
<evidence type="ECO:0000259" key="1">
    <source>
        <dbReference type="Pfam" id="PF05685"/>
    </source>
</evidence>
<sequence length="195" mass="22426">MSKTAERGEQKVTYQEYLRWPEEERWELIDGLAYNMTPAPTRLHQLISRQLLTLFNNYLAGKPCEVYHAPFDVRLPQPQESDNQTSTVVQPDIAVICDKAKLDNLGCKGSPDLVVEIVSPSTFQKDVKAKFNLYERVGVREYWIVYPDPKTISVFRLSPEGRYGRPEIYAETDSLTVGIFPDLTMDLHEVFPLEI</sequence>
<dbReference type="InterPro" id="IPR011335">
    <property type="entry name" value="Restrct_endonuc-II-like"/>
</dbReference>
<dbReference type="Pfam" id="PF05685">
    <property type="entry name" value="Uma2"/>
    <property type="match status" value="1"/>
</dbReference>
<dbReference type="PANTHER" id="PTHR36558">
    <property type="entry name" value="GLR1098 PROTEIN"/>
    <property type="match status" value="1"/>
</dbReference>
<dbReference type="Proteomes" id="UP000836597">
    <property type="component" value="Chromosome"/>
</dbReference>
<gene>
    <name evidence="3" type="ORF">DEACI_0522</name>
    <name evidence="2" type="ORF">DEACI_0952</name>
</gene>
<dbReference type="CDD" id="cd06260">
    <property type="entry name" value="DUF820-like"/>
    <property type="match status" value="1"/>
</dbReference>
<accession>A0A8S0X3Q5</accession>
<name>A0A8S0X3Q5_9FIRM</name>
<protein>
    <submittedName>
        <fullName evidence="3">Endonuclease, Uma2 (Restriction endonuclease fold)</fullName>
    </submittedName>
    <submittedName>
        <fullName evidence="2">Restriction endonuclease type II-like</fullName>
    </submittedName>
</protein>
<dbReference type="EMBL" id="CDGJ01000015">
    <property type="protein sequence ID" value="CEJ06076.1"/>
    <property type="molecule type" value="Genomic_DNA"/>
</dbReference>
<keyword evidence="4" id="KW-1185">Reference proteome</keyword>
<dbReference type="PANTHER" id="PTHR36558:SF1">
    <property type="entry name" value="RESTRICTION ENDONUCLEASE DOMAIN-CONTAINING PROTEIN-RELATED"/>
    <property type="match status" value="1"/>
</dbReference>
<dbReference type="GO" id="GO:0004519">
    <property type="term" value="F:endonuclease activity"/>
    <property type="evidence" value="ECO:0007669"/>
    <property type="project" value="UniProtKB-KW"/>
</dbReference>
<dbReference type="EMBL" id="LR746496">
    <property type="protein sequence ID" value="CAA7600300.1"/>
    <property type="molecule type" value="Genomic_DNA"/>
</dbReference>